<keyword evidence="3" id="KW-0732">Signal</keyword>
<dbReference type="InterPro" id="IPR011990">
    <property type="entry name" value="TPR-like_helical_dom_sf"/>
</dbReference>
<feature type="region of interest" description="Disordered" evidence="6">
    <location>
        <begin position="532"/>
        <end position="553"/>
    </location>
</feature>
<comment type="subcellular location">
    <subcellularLocation>
        <location evidence="1">Cell outer membrane</location>
    </subcellularLocation>
</comment>
<keyword evidence="5" id="KW-0998">Cell outer membrane</keyword>
<keyword evidence="4" id="KW-0472">Membrane</keyword>
<feature type="domain" description="SusD-like N-terminal" evidence="8">
    <location>
        <begin position="75"/>
        <end position="244"/>
    </location>
</feature>
<reference evidence="9" key="1">
    <citation type="submission" date="2020-10" db="EMBL/GenBank/DDBJ databases">
        <authorList>
            <person name="Gilroy R."/>
        </authorList>
    </citation>
    <scope>NUCLEOTIDE SEQUENCE</scope>
    <source>
        <strain evidence="9">20514</strain>
    </source>
</reference>
<dbReference type="InterPro" id="IPR012944">
    <property type="entry name" value="SusD_RagB_dom"/>
</dbReference>
<dbReference type="Pfam" id="PF14322">
    <property type="entry name" value="SusD-like_3"/>
    <property type="match status" value="1"/>
</dbReference>
<comment type="caution">
    <text evidence="9">The sequence shown here is derived from an EMBL/GenBank/DDBJ whole genome shotgun (WGS) entry which is preliminary data.</text>
</comment>
<reference evidence="9" key="2">
    <citation type="journal article" date="2021" name="PeerJ">
        <title>Extensive microbial diversity within the chicken gut microbiome revealed by metagenomics and culture.</title>
        <authorList>
            <person name="Gilroy R."/>
            <person name="Ravi A."/>
            <person name="Getino M."/>
            <person name="Pursley I."/>
            <person name="Horton D.L."/>
            <person name="Alikhan N.F."/>
            <person name="Baker D."/>
            <person name="Gharbi K."/>
            <person name="Hall N."/>
            <person name="Watson M."/>
            <person name="Adriaenssens E.M."/>
            <person name="Foster-Nyarko E."/>
            <person name="Jarju S."/>
            <person name="Secka A."/>
            <person name="Antonio M."/>
            <person name="Oren A."/>
            <person name="Chaudhuri R.R."/>
            <person name="La Ragione R."/>
            <person name="Hildebrand F."/>
            <person name="Pallen M.J."/>
        </authorList>
    </citation>
    <scope>NUCLEOTIDE SEQUENCE</scope>
    <source>
        <strain evidence="9">20514</strain>
    </source>
</reference>
<evidence type="ECO:0000313" key="9">
    <source>
        <dbReference type="EMBL" id="MBO8449327.1"/>
    </source>
</evidence>
<name>A0A9D9HGM8_9BACT</name>
<gene>
    <name evidence="9" type="ORF">IAC29_08660</name>
</gene>
<protein>
    <submittedName>
        <fullName evidence="9">RagB/SusD family nutrient uptake outer membrane protein</fullName>
    </submittedName>
</protein>
<evidence type="ECO:0000256" key="6">
    <source>
        <dbReference type="SAM" id="MobiDB-lite"/>
    </source>
</evidence>
<evidence type="ECO:0000256" key="5">
    <source>
        <dbReference type="ARBA" id="ARBA00023237"/>
    </source>
</evidence>
<evidence type="ECO:0000256" key="1">
    <source>
        <dbReference type="ARBA" id="ARBA00004442"/>
    </source>
</evidence>
<dbReference type="Proteomes" id="UP000810252">
    <property type="component" value="Unassembled WGS sequence"/>
</dbReference>
<evidence type="ECO:0000256" key="4">
    <source>
        <dbReference type="ARBA" id="ARBA00023136"/>
    </source>
</evidence>
<comment type="similarity">
    <text evidence="2">Belongs to the SusD family.</text>
</comment>
<dbReference type="SUPFAM" id="SSF48452">
    <property type="entry name" value="TPR-like"/>
    <property type="match status" value="1"/>
</dbReference>
<dbReference type="Pfam" id="PF07980">
    <property type="entry name" value="SusD_RagB"/>
    <property type="match status" value="1"/>
</dbReference>
<dbReference type="InterPro" id="IPR033985">
    <property type="entry name" value="SusD-like_N"/>
</dbReference>
<evidence type="ECO:0000256" key="3">
    <source>
        <dbReference type="ARBA" id="ARBA00022729"/>
    </source>
</evidence>
<proteinExistence type="inferred from homology"/>
<feature type="domain" description="RagB/SusD" evidence="7">
    <location>
        <begin position="339"/>
        <end position="501"/>
    </location>
</feature>
<sequence>MSILAPVAAVFLLQGCIQETFPEGGALTAGQVDGAENSLVGKVNALTSALMSSGTAGYSSLYGTQVDFGLPAIHIMTEAMLEDLAIAGNVQAFQFYMFSYNLGQNDTEWPIAYFWDCYYAWIKLANDIIAEIDPQTDDEEEQGYLGIAYAYRAMFYLDLARMYEFKPNGYTSVPDDVLGLTVPIVTEKTTEEESTFNPRVPREDMYTFIMSDLDKAAGFLKDRTYSYSRPTLGAVYGLYARAWLEKGYWTEGGDESAFREAARYARLSIDTSHKTPLTQDEWEDPQTGFNSGASNNSWIWGLTVSSEMLVNLLAFNAHLCSEALWGYCYLSNPSASVSFYNNIDDKDFRKHSWLDPKRFDYYDYKLAGTETEQDYFLNGNEEMQISPARNYQTIKFRPVGGEMMDYVSGNPADHPLMRVEEMYFIEMEATAHYDLGQARTLLNSFMRYRVTDGSYNCDPRTADLDSFINEMFFQKRVEFWGEGVLFFDYKRLDKGITRHYTGTNHPSIWQFNTDGRSPQWNIVIGRGEFQSNTAINDSNNNPSPAGALTVPQS</sequence>
<evidence type="ECO:0000259" key="8">
    <source>
        <dbReference type="Pfam" id="PF14322"/>
    </source>
</evidence>
<dbReference type="GO" id="GO:0009279">
    <property type="term" value="C:cell outer membrane"/>
    <property type="evidence" value="ECO:0007669"/>
    <property type="project" value="UniProtKB-SubCell"/>
</dbReference>
<dbReference type="AlphaFoldDB" id="A0A9D9HGM8"/>
<evidence type="ECO:0000259" key="7">
    <source>
        <dbReference type="Pfam" id="PF07980"/>
    </source>
</evidence>
<dbReference type="EMBL" id="JADIMQ010000120">
    <property type="protein sequence ID" value="MBO8449327.1"/>
    <property type="molecule type" value="Genomic_DNA"/>
</dbReference>
<feature type="compositionally biased region" description="Polar residues" evidence="6">
    <location>
        <begin position="532"/>
        <end position="543"/>
    </location>
</feature>
<organism evidence="9 10">
    <name type="scientific">Candidatus Cryptobacteroides merdigallinarum</name>
    <dbReference type="NCBI Taxonomy" id="2840770"/>
    <lineage>
        <taxon>Bacteria</taxon>
        <taxon>Pseudomonadati</taxon>
        <taxon>Bacteroidota</taxon>
        <taxon>Bacteroidia</taxon>
        <taxon>Bacteroidales</taxon>
        <taxon>Candidatus Cryptobacteroides</taxon>
    </lineage>
</organism>
<evidence type="ECO:0000313" key="10">
    <source>
        <dbReference type="Proteomes" id="UP000810252"/>
    </source>
</evidence>
<evidence type="ECO:0000256" key="2">
    <source>
        <dbReference type="ARBA" id="ARBA00006275"/>
    </source>
</evidence>
<dbReference type="Gene3D" id="1.25.40.390">
    <property type="match status" value="1"/>
</dbReference>
<accession>A0A9D9HGM8</accession>